<reference evidence="6 7" key="1">
    <citation type="submission" date="2019-08" db="EMBL/GenBank/DDBJ databases">
        <title>Whole genome of Aphis craccivora.</title>
        <authorList>
            <person name="Voronova N.V."/>
            <person name="Shulinski R.S."/>
            <person name="Bandarenka Y.V."/>
            <person name="Zhorov D.G."/>
            <person name="Warner D."/>
        </authorList>
    </citation>
    <scope>NUCLEOTIDE SEQUENCE [LARGE SCALE GENOMIC DNA]</scope>
    <source>
        <strain evidence="6">180601</strain>
        <tissue evidence="6">Whole Body</tissue>
    </source>
</reference>
<feature type="region of interest" description="Disordered" evidence="4">
    <location>
        <begin position="392"/>
        <end position="414"/>
    </location>
</feature>
<evidence type="ECO:0000256" key="2">
    <source>
        <dbReference type="ARBA" id="ARBA00022723"/>
    </source>
</evidence>
<dbReference type="InterPro" id="IPR007527">
    <property type="entry name" value="Znf_SWIM"/>
</dbReference>
<keyword evidence="3" id="KW-0863">Zinc-finger</keyword>
<name>A0A6G0WQL2_APHCR</name>
<feature type="region of interest" description="Disordered" evidence="4">
    <location>
        <begin position="496"/>
        <end position="532"/>
    </location>
</feature>
<evidence type="ECO:0000256" key="1">
    <source>
        <dbReference type="ARBA" id="ARBA00001968"/>
    </source>
</evidence>
<comment type="cofactor">
    <cofactor evidence="1">
        <name>a divalent metal cation</name>
        <dbReference type="ChEBI" id="CHEBI:60240"/>
    </cofactor>
</comment>
<gene>
    <name evidence="6" type="ORF">FWK35_00027263</name>
</gene>
<dbReference type="EMBL" id="VUJU01008509">
    <property type="protein sequence ID" value="KAF0729732.1"/>
    <property type="molecule type" value="Genomic_DNA"/>
</dbReference>
<dbReference type="PANTHER" id="PTHR35385:SF2">
    <property type="entry name" value="PROTEIN B, PUTATIVE-RELATED"/>
    <property type="match status" value="1"/>
</dbReference>
<dbReference type="GO" id="GO:0008270">
    <property type="term" value="F:zinc ion binding"/>
    <property type="evidence" value="ECO:0007669"/>
    <property type="project" value="UniProtKB-KW"/>
</dbReference>
<dbReference type="PROSITE" id="PS50966">
    <property type="entry name" value="ZF_SWIM"/>
    <property type="match status" value="1"/>
</dbReference>
<comment type="caution">
    <text evidence="6">The sequence shown here is derived from an EMBL/GenBank/DDBJ whole genome shotgun (WGS) entry which is preliminary data.</text>
</comment>
<evidence type="ECO:0000256" key="3">
    <source>
        <dbReference type="PROSITE-ProRule" id="PRU00325"/>
    </source>
</evidence>
<protein>
    <recommendedName>
        <fullName evidence="5">SWIM-type domain-containing protein</fullName>
    </recommendedName>
</protein>
<evidence type="ECO:0000256" key="4">
    <source>
        <dbReference type="SAM" id="MobiDB-lite"/>
    </source>
</evidence>
<dbReference type="OrthoDB" id="6370835at2759"/>
<dbReference type="Pfam" id="PF13359">
    <property type="entry name" value="DDE_Tnp_4"/>
    <property type="match status" value="1"/>
</dbReference>
<keyword evidence="3" id="KW-0862">Zinc</keyword>
<dbReference type="AlphaFoldDB" id="A0A6G0WQL2"/>
<accession>A0A6G0WQL2</accession>
<keyword evidence="7" id="KW-1185">Reference proteome</keyword>
<evidence type="ECO:0000313" key="7">
    <source>
        <dbReference type="Proteomes" id="UP000478052"/>
    </source>
</evidence>
<sequence length="883" mass="100851">MLEDPFALVIVTPLMQRAHSLKSSSNVVFVDSTSACDADNYSITFMLTPCAAGAVPLAIIITKGQTYSAYNTGFQLLKECGINCFGGVGWPKVFITDNAAAEINAIENNWPNSIHLLCIFHVCQAVWRWVWDSKNSIPKDKRPMLMNSFQSILYANTIDSSEKFFNESIKNSEFPKWTRYLNEHWHTRHKWCLAWRDESTKGHHTNNYSEITVRIFKDTVLSRVKAYNVVALLDFTCTVLEDHYCRRLMAFANCRHTKNRNARIFLDSLIKKASTIQKVHIESKSEYEYCVQSENDSSCIYNVNIMGGCCSCLSGKFGKFCKHQCAVYIHFDVISKSFPPVTPKDRYEIAVLAQGNVSISPDFFQSFLSVNNFPQIDAPNEYNTDLLNYSNTNEPDYSQEKDNNVPNNSEIKENKETKTKTIDCIIDLIKSKDSTFGSSTAGLNILESRLKKVTTEGQWQSFLHTAGNSTVALRKRPGAKIRVQPTSIARRLPRVTKGSRRLPSGRPANGEITTKKRKRNLGGNVQLNVPNAKSHEDDDYEIIQYLNYRRRLYTVHERINHMLAWDDHDFRVRFRLGKNVVRNLLEYIEDEIASQTIRNNAVSPINKLLLTLRFYATGNFLITAGDFIGVSKSTACLIVRDVSVAIAKLRPIFIRMPETESEIRDLQLRFYQIARFPRTIGAIDCTHIKIQSPGGPDTEYFRNRKGYFSLNVQTISCPGLKIMDVVARWPGSCHDQTIFKKSRIYNKLVSGYWKNSLLVADSGYANTQYVVTPYMNPSNDIEELYNESIIRTKNPVERSYGVLKRRFPVLSFGSRLKLETTQAVIVACCVLHNLACDDNDFEPPELLNMDLPLNEEFSLREHHEPEVGNARKQLTEEYFPFLN</sequence>
<organism evidence="6 7">
    <name type="scientific">Aphis craccivora</name>
    <name type="common">Cowpea aphid</name>
    <dbReference type="NCBI Taxonomy" id="307492"/>
    <lineage>
        <taxon>Eukaryota</taxon>
        <taxon>Metazoa</taxon>
        <taxon>Ecdysozoa</taxon>
        <taxon>Arthropoda</taxon>
        <taxon>Hexapoda</taxon>
        <taxon>Insecta</taxon>
        <taxon>Pterygota</taxon>
        <taxon>Neoptera</taxon>
        <taxon>Paraneoptera</taxon>
        <taxon>Hemiptera</taxon>
        <taxon>Sternorrhyncha</taxon>
        <taxon>Aphidomorpha</taxon>
        <taxon>Aphidoidea</taxon>
        <taxon>Aphididae</taxon>
        <taxon>Aphidini</taxon>
        <taxon>Aphis</taxon>
        <taxon>Aphis</taxon>
    </lineage>
</organism>
<evidence type="ECO:0000313" key="6">
    <source>
        <dbReference type="EMBL" id="KAF0729732.1"/>
    </source>
</evidence>
<evidence type="ECO:0000259" key="5">
    <source>
        <dbReference type="PROSITE" id="PS50966"/>
    </source>
</evidence>
<keyword evidence="2" id="KW-0479">Metal-binding</keyword>
<dbReference type="InterPro" id="IPR018289">
    <property type="entry name" value="MULE_transposase_dom"/>
</dbReference>
<proteinExistence type="predicted"/>
<dbReference type="Pfam" id="PF10551">
    <property type="entry name" value="MULE"/>
    <property type="match status" value="1"/>
</dbReference>
<dbReference type="InterPro" id="IPR027806">
    <property type="entry name" value="HARBI1_dom"/>
</dbReference>
<feature type="domain" description="SWIM-type" evidence="5">
    <location>
        <begin position="301"/>
        <end position="332"/>
    </location>
</feature>
<dbReference type="Proteomes" id="UP000478052">
    <property type="component" value="Unassembled WGS sequence"/>
</dbReference>
<dbReference type="PANTHER" id="PTHR35385">
    <property type="entry name" value="PROTEIN B, PUTATIVE-RELATED-RELATED"/>
    <property type="match status" value="1"/>
</dbReference>